<dbReference type="EMBL" id="BAAALY010000001">
    <property type="protein sequence ID" value="GAA1528906.1"/>
    <property type="molecule type" value="Genomic_DNA"/>
</dbReference>
<evidence type="ECO:0000313" key="1">
    <source>
        <dbReference type="EMBL" id="GAA1528906.1"/>
    </source>
</evidence>
<dbReference type="Proteomes" id="UP001501791">
    <property type="component" value="Unassembled WGS sequence"/>
</dbReference>
<gene>
    <name evidence="1" type="ORF">GCM10009691_01020</name>
</gene>
<sequence length="89" mass="9803">MIRSPGIVDDAAIRHRIDAVDGEELLCGVEQHLARSVTLASHSPYSFILKWLTTRTPCRDISGLTTSASIALTLANLCRFHNSKSRVLK</sequence>
<reference evidence="2" key="1">
    <citation type="journal article" date="2019" name="Int. J. Syst. Evol. Microbiol.">
        <title>The Global Catalogue of Microorganisms (GCM) 10K type strain sequencing project: providing services to taxonomists for standard genome sequencing and annotation.</title>
        <authorList>
            <consortium name="The Broad Institute Genomics Platform"/>
            <consortium name="The Broad Institute Genome Sequencing Center for Infectious Disease"/>
            <person name="Wu L."/>
            <person name="Ma J."/>
        </authorList>
    </citation>
    <scope>NUCLEOTIDE SEQUENCE [LARGE SCALE GENOMIC DNA]</scope>
    <source>
        <strain evidence="2">JCM 13319</strain>
    </source>
</reference>
<accession>A0ABP4LRP2</accession>
<comment type="caution">
    <text evidence="1">The sequence shown here is derived from an EMBL/GenBank/DDBJ whole genome shotgun (WGS) entry which is preliminary data.</text>
</comment>
<name>A0ABP4LRP2_9MICO</name>
<keyword evidence="2" id="KW-1185">Reference proteome</keyword>
<proteinExistence type="predicted"/>
<protein>
    <submittedName>
        <fullName evidence="1">Uncharacterized protein</fullName>
    </submittedName>
</protein>
<evidence type="ECO:0000313" key="2">
    <source>
        <dbReference type="Proteomes" id="UP001501791"/>
    </source>
</evidence>
<organism evidence="1 2">
    <name type="scientific">Brevibacterium picturae</name>
    <dbReference type="NCBI Taxonomy" id="260553"/>
    <lineage>
        <taxon>Bacteria</taxon>
        <taxon>Bacillati</taxon>
        <taxon>Actinomycetota</taxon>
        <taxon>Actinomycetes</taxon>
        <taxon>Micrococcales</taxon>
        <taxon>Brevibacteriaceae</taxon>
        <taxon>Brevibacterium</taxon>
    </lineage>
</organism>